<protein>
    <submittedName>
        <fullName evidence="2">Uncharacterized protein</fullName>
    </submittedName>
</protein>
<accession>A0A8J5J3W5</accession>
<proteinExistence type="predicted"/>
<dbReference type="AlphaFoldDB" id="A0A8J5J3W5"/>
<evidence type="ECO:0000313" key="3">
    <source>
        <dbReference type="Proteomes" id="UP000709295"/>
    </source>
</evidence>
<evidence type="ECO:0000313" key="2">
    <source>
        <dbReference type="EMBL" id="KAG6956103.1"/>
    </source>
</evidence>
<dbReference type="Proteomes" id="UP000709295">
    <property type="component" value="Unassembled WGS sequence"/>
</dbReference>
<comment type="caution">
    <text evidence="2">The sequence shown here is derived from an EMBL/GenBank/DDBJ whole genome shotgun (WGS) entry which is preliminary data.</text>
</comment>
<keyword evidence="3" id="KW-1185">Reference proteome</keyword>
<name>A0A8J5J3W5_9STRA</name>
<organism evidence="2 3">
    <name type="scientific">Phytophthora aleatoria</name>
    <dbReference type="NCBI Taxonomy" id="2496075"/>
    <lineage>
        <taxon>Eukaryota</taxon>
        <taxon>Sar</taxon>
        <taxon>Stramenopiles</taxon>
        <taxon>Oomycota</taxon>
        <taxon>Peronosporomycetes</taxon>
        <taxon>Peronosporales</taxon>
        <taxon>Peronosporaceae</taxon>
        <taxon>Phytophthora</taxon>
    </lineage>
</organism>
<dbReference type="EMBL" id="JAENGY010000822">
    <property type="protein sequence ID" value="KAG6956103.1"/>
    <property type="molecule type" value="Genomic_DNA"/>
</dbReference>
<feature type="region of interest" description="Disordered" evidence="1">
    <location>
        <begin position="10"/>
        <end position="30"/>
    </location>
</feature>
<sequence length="122" mass="13769">MVNKFKRFFKSLGGKHSSSSSSSSNQSTATLAAVTSQQFVSGPYGSSSSELEHCGAGSTSRNVWVSNWDDNFQSDAGRDRRLYEGRYYRLGCAPRQDPQTRCRMHHMFRSSDYQSIDEAERH</sequence>
<gene>
    <name evidence="2" type="ORF">JG688_00011572</name>
</gene>
<evidence type="ECO:0000256" key="1">
    <source>
        <dbReference type="SAM" id="MobiDB-lite"/>
    </source>
</evidence>
<reference evidence="2" key="1">
    <citation type="submission" date="2021-01" db="EMBL/GenBank/DDBJ databases">
        <title>Phytophthora aleatoria, a newly-described species from Pinus radiata is distinct from Phytophthora cactorum isolates based on comparative genomics.</title>
        <authorList>
            <person name="Mcdougal R."/>
            <person name="Panda P."/>
            <person name="Williams N."/>
            <person name="Studholme D.J."/>
        </authorList>
    </citation>
    <scope>NUCLEOTIDE SEQUENCE</scope>
    <source>
        <strain evidence="2">NZFS 4037</strain>
    </source>
</reference>